<reference evidence="3" key="1">
    <citation type="submission" date="2020-04" db="EMBL/GenBank/DDBJ databases">
        <authorList>
            <person name="Alioto T."/>
            <person name="Alioto T."/>
            <person name="Gomez Garrido J."/>
        </authorList>
    </citation>
    <scope>NUCLEOTIDE SEQUENCE</scope>
    <source>
        <strain evidence="3">A484AB</strain>
    </source>
</reference>
<dbReference type="InterPro" id="IPR008160">
    <property type="entry name" value="Collagen"/>
</dbReference>
<feature type="domain" description="CTHRC1 C-terminal" evidence="2">
    <location>
        <begin position="64"/>
        <end position="130"/>
    </location>
</feature>
<protein>
    <recommendedName>
        <fullName evidence="2">CTHRC1 C-terminal domain-containing protein</fullName>
    </recommendedName>
</protein>
<dbReference type="AlphaFoldDB" id="A0A6S7LTS7"/>
<gene>
    <name evidence="3" type="ORF">PACLA_8A028828</name>
</gene>
<feature type="region of interest" description="Disordered" evidence="1">
    <location>
        <begin position="1"/>
        <end position="65"/>
    </location>
</feature>
<evidence type="ECO:0000313" key="4">
    <source>
        <dbReference type="Proteomes" id="UP001152795"/>
    </source>
</evidence>
<evidence type="ECO:0000313" key="3">
    <source>
        <dbReference type="EMBL" id="CAB4043039.1"/>
    </source>
</evidence>
<evidence type="ECO:0000259" key="2">
    <source>
        <dbReference type="Pfam" id="PF25815"/>
    </source>
</evidence>
<dbReference type="Pfam" id="PF25815">
    <property type="entry name" value="CTHRC1_C"/>
    <property type="match status" value="1"/>
</dbReference>
<name>A0A6S7LTS7_PARCT</name>
<dbReference type="InterPro" id="IPR057873">
    <property type="entry name" value="CTHRC1_C"/>
</dbReference>
<dbReference type="Proteomes" id="UP001152795">
    <property type="component" value="Unassembled WGS sequence"/>
</dbReference>
<accession>A0A6S7LTS7</accession>
<dbReference type="PANTHER" id="PTHR24637:SF421">
    <property type="entry name" value="CUTICLE COLLAGEN DPY-2"/>
    <property type="match status" value="1"/>
</dbReference>
<sequence length="133" mass="14223">MPGSRGSAGAKGEPGERGICGSPGIPGVPGSPGRDGMPGSRGPARAKGEPGERESDDVDLGKSNNSNWKQCVWKRNDDKNTGLIQNCIFNKKYDNTSLRVFYAGNLLSYGSGVCNRWYFTFDGAECTKPANPY</sequence>
<dbReference type="PANTHER" id="PTHR24637">
    <property type="entry name" value="COLLAGEN"/>
    <property type="match status" value="1"/>
</dbReference>
<keyword evidence="4" id="KW-1185">Reference proteome</keyword>
<dbReference type="EMBL" id="CACRXK020031376">
    <property type="protein sequence ID" value="CAB4043039.1"/>
    <property type="molecule type" value="Genomic_DNA"/>
</dbReference>
<proteinExistence type="predicted"/>
<organism evidence="3 4">
    <name type="scientific">Paramuricea clavata</name>
    <name type="common">Red gorgonian</name>
    <name type="synonym">Violescent sea-whip</name>
    <dbReference type="NCBI Taxonomy" id="317549"/>
    <lineage>
        <taxon>Eukaryota</taxon>
        <taxon>Metazoa</taxon>
        <taxon>Cnidaria</taxon>
        <taxon>Anthozoa</taxon>
        <taxon>Octocorallia</taxon>
        <taxon>Malacalcyonacea</taxon>
        <taxon>Plexauridae</taxon>
        <taxon>Paramuricea</taxon>
    </lineage>
</organism>
<comment type="caution">
    <text evidence="3">The sequence shown here is derived from an EMBL/GenBank/DDBJ whole genome shotgun (WGS) entry which is preliminary data.</text>
</comment>
<evidence type="ECO:0000256" key="1">
    <source>
        <dbReference type="SAM" id="MobiDB-lite"/>
    </source>
</evidence>
<dbReference type="Pfam" id="PF01391">
    <property type="entry name" value="Collagen"/>
    <property type="match status" value="1"/>
</dbReference>